<proteinExistence type="predicted"/>
<dbReference type="Proteomes" id="UP001597273">
    <property type="component" value="Unassembled WGS sequence"/>
</dbReference>
<reference evidence="2" key="1">
    <citation type="journal article" date="2019" name="Int. J. Syst. Evol. Microbiol.">
        <title>The Global Catalogue of Microorganisms (GCM) 10K type strain sequencing project: providing services to taxonomists for standard genome sequencing and annotation.</title>
        <authorList>
            <consortium name="The Broad Institute Genomics Platform"/>
            <consortium name="The Broad Institute Genome Sequencing Center for Infectious Disease"/>
            <person name="Wu L."/>
            <person name="Ma J."/>
        </authorList>
    </citation>
    <scope>NUCLEOTIDE SEQUENCE [LARGE SCALE GENOMIC DNA]</scope>
    <source>
        <strain evidence="2">CGMCC 1.15475</strain>
    </source>
</reference>
<sequence>MVDYSSMLEQLKQGEIPSITVPKEDFLDFRNVLVQREDFKHFRGAAYHHGITIYTYTEEPSK</sequence>
<dbReference type="EMBL" id="JBHUFW010000004">
    <property type="protein sequence ID" value="MFD1862302.1"/>
    <property type="molecule type" value="Genomic_DNA"/>
</dbReference>
<evidence type="ECO:0000313" key="2">
    <source>
        <dbReference type="Proteomes" id="UP001597273"/>
    </source>
</evidence>
<evidence type="ECO:0000313" key="1">
    <source>
        <dbReference type="EMBL" id="MFD1862302.1"/>
    </source>
</evidence>
<name>A0ABW4QFI5_9BACL</name>
<organism evidence="1 2">
    <name type="scientific">Planococcus chinensis</name>
    <dbReference type="NCBI Taxonomy" id="272917"/>
    <lineage>
        <taxon>Bacteria</taxon>
        <taxon>Bacillati</taxon>
        <taxon>Bacillota</taxon>
        <taxon>Bacilli</taxon>
        <taxon>Bacillales</taxon>
        <taxon>Caryophanaceae</taxon>
        <taxon>Planococcus</taxon>
    </lineage>
</organism>
<accession>A0ABW4QFI5</accession>
<gene>
    <name evidence="1" type="ORF">ACFSDB_05140</name>
</gene>
<protein>
    <submittedName>
        <fullName evidence="1">Uncharacterized protein</fullName>
    </submittedName>
</protein>
<dbReference type="RefSeq" id="WP_204892657.1">
    <property type="nucleotide sequence ID" value="NZ_JBHUFW010000004.1"/>
</dbReference>
<keyword evidence="2" id="KW-1185">Reference proteome</keyword>
<comment type="caution">
    <text evidence="1">The sequence shown here is derived from an EMBL/GenBank/DDBJ whole genome shotgun (WGS) entry which is preliminary data.</text>
</comment>